<dbReference type="GO" id="GO:0003984">
    <property type="term" value="F:acetolactate synthase activity"/>
    <property type="evidence" value="ECO:0007669"/>
    <property type="project" value="TreeGrafter"/>
</dbReference>
<dbReference type="PANTHER" id="PTHR18968">
    <property type="entry name" value="THIAMINE PYROPHOSPHATE ENZYMES"/>
    <property type="match status" value="1"/>
</dbReference>
<dbReference type="GO" id="GO:0050660">
    <property type="term" value="F:flavin adenine dinucleotide binding"/>
    <property type="evidence" value="ECO:0007669"/>
    <property type="project" value="TreeGrafter"/>
</dbReference>
<name>A0A382DX75_9ZZZZ</name>
<dbReference type="InterPro" id="IPR012000">
    <property type="entry name" value="Thiamin_PyroP_enz_cen_dom"/>
</dbReference>
<dbReference type="Gene3D" id="3.40.50.970">
    <property type="match status" value="1"/>
</dbReference>
<dbReference type="InterPro" id="IPR012001">
    <property type="entry name" value="Thiamin_PyroP_enz_TPP-bd_dom"/>
</dbReference>
<dbReference type="InterPro" id="IPR045229">
    <property type="entry name" value="TPP_enz"/>
</dbReference>
<dbReference type="GO" id="GO:0009097">
    <property type="term" value="P:isoleucine biosynthetic process"/>
    <property type="evidence" value="ECO:0007669"/>
    <property type="project" value="TreeGrafter"/>
</dbReference>
<dbReference type="GO" id="GO:0030976">
    <property type="term" value="F:thiamine pyrophosphate binding"/>
    <property type="evidence" value="ECO:0007669"/>
    <property type="project" value="InterPro"/>
</dbReference>
<evidence type="ECO:0000313" key="4">
    <source>
        <dbReference type="EMBL" id="SVB43116.1"/>
    </source>
</evidence>
<dbReference type="SUPFAM" id="SSF52467">
    <property type="entry name" value="DHS-like NAD/FAD-binding domain"/>
    <property type="match status" value="1"/>
</dbReference>
<dbReference type="CDD" id="cd07035">
    <property type="entry name" value="TPP_PYR_POX_like"/>
    <property type="match status" value="1"/>
</dbReference>
<dbReference type="GO" id="GO:0000287">
    <property type="term" value="F:magnesium ion binding"/>
    <property type="evidence" value="ECO:0007669"/>
    <property type="project" value="InterPro"/>
</dbReference>
<dbReference type="InterPro" id="IPR029061">
    <property type="entry name" value="THDP-binding"/>
</dbReference>
<dbReference type="Gene3D" id="3.40.50.1220">
    <property type="entry name" value="TPP-binding domain"/>
    <property type="match status" value="1"/>
</dbReference>
<dbReference type="GO" id="GO:0005948">
    <property type="term" value="C:acetolactate synthase complex"/>
    <property type="evidence" value="ECO:0007669"/>
    <property type="project" value="TreeGrafter"/>
</dbReference>
<accession>A0A382DX75</accession>
<dbReference type="GO" id="GO:0009099">
    <property type="term" value="P:L-valine biosynthetic process"/>
    <property type="evidence" value="ECO:0007669"/>
    <property type="project" value="TreeGrafter"/>
</dbReference>
<sequence>MNGFEAIANILKKEGFEWMACFPANPLIEAAANAGIRPIVFRQERGGIMAADGFSRMLASQGKRGVFCCQGGPGVENSFGGIAQAWADSVPILFLPAGDRDPDIEPNFSAPKNYGQITKWAASINSAEDIPNLMRRAMSALINGRPGPVLLEMKGNAMAQSIDNIDDYSSPQITLSAPNNNDIKNAVLNVINAKNPIIWAGQGTLYAGATNELKELVELLQVPVLTTMQAKSAFDERHPLSLGSANRTAPKTVWHWLKESDLVLGIGTSWTKTNFAIDIPDGKFLIHN</sequence>
<evidence type="ECO:0000256" key="1">
    <source>
        <dbReference type="ARBA" id="ARBA00007812"/>
    </source>
</evidence>
<feature type="domain" description="Thiamine pyrophosphate enzyme central" evidence="2">
    <location>
        <begin position="186"/>
        <end position="274"/>
    </location>
</feature>
<gene>
    <name evidence="4" type="ORF">METZ01_LOCUS195970</name>
</gene>
<evidence type="ECO:0000259" key="2">
    <source>
        <dbReference type="Pfam" id="PF00205"/>
    </source>
</evidence>
<feature type="non-terminal residue" evidence="4">
    <location>
        <position position="288"/>
    </location>
</feature>
<evidence type="ECO:0008006" key="5">
    <source>
        <dbReference type="Google" id="ProtNLM"/>
    </source>
</evidence>
<feature type="domain" description="Thiamine pyrophosphate enzyme N-terminal TPP-binding" evidence="3">
    <location>
        <begin position="1"/>
        <end position="98"/>
    </location>
</feature>
<dbReference type="Pfam" id="PF02776">
    <property type="entry name" value="TPP_enzyme_N"/>
    <property type="match status" value="1"/>
</dbReference>
<evidence type="ECO:0000259" key="3">
    <source>
        <dbReference type="Pfam" id="PF02776"/>
    </source>
</evidence>
<comment type="similarity">
    <text evidence="1">Belongs to the TPP enzyme family.</text>
</comment>
<dbReference type="Pfam" id="PF00205">
    <property type="entry name" value="TPP_enzyme_M"/>
    <property type="match status" value="1"/>
</dbReference>
<protein>
    <recommendedName>
        <fullName evidence="5">Thiamine pyrophosphate enzyme N-terminal TPP-binding domain-containing protein</fullName>
    </recommendedName>
</protein>
<dbReference type="InterPro" id="IPR029035">
    <property type="entry name" value="DHS-like_NAD/FAD-binding_dom"/>
</dbReference>
<dbReference type="SUPFAM" id="SSF52518">
    <property type="entry name" value="Thiamin diphosphate-binding fold (THDP-binding)"/>
    <property type="match status" value="1"/>
</dbReference>
<reference evidence="4" key="1">
    <citation type="submission" date="2018-05" db="EMBL/GenBank/DDBJ databases">
        <authorList>
            <person name="Lanie J.A."/>
            <person name="Ng W.-L."/>
            <person name="Kazmierczak K.M."/>
            <person name="Andrzejewski T.M."/>
            <person name="Davidsen T.M."/>
            <person name="Wayne K.J."/>
            <person name="Tettelin H."/>
            <person name="Glass J.I."/>
            <person name="Rusch D."/>
            <person name="Podicherti R."/>
            <person name="Tsui H.-C.T."/>
            <person name="Winkler M.E."/>
        </authorList>
    </citation>
    <scope>NUCLEOTIDE SEQUENCE</scope>
</reference>
<dbReference type="AlphaFoldDB" id="A0A382DX75"/>
<proteinExistence type="inferred from homology"/>
<organism evidence="4">
    <name type="scientific">marine metagenome</name>
    <dbReference type="NCBI Taxonomy" id="408172"/>
    <lineage>
        <taxon>unclassified sequences</taxon>
        <taxon>metagenomes</taxon>
        <taxon>ecological metagenomes</taxon>
    </lineage>
</organism>
<dbReference type="EMBL" id="UINC01041608">
    <property type="protein sequence ID" value="SVB43116.1"/>
    <property type="molecule type" value="Genomic_DNA"/>
</dbReference>
<dbReference type="PANTHER" id="PTHR18968:SF13">
    <property type="entry name" value="ACETOLACTATE SYNTHASE CATALYTIC SUBUNIT, MITOCHONDRIAL"/>
    <property type="match status" value="1"/>
</dbReference>